<dbReference type="InterPro" id="IPR027302">
    <property type="entry name" value="Gln_synth_N_conserv_site"/>
</dbReference>
<proteinExistence type="inferred from homology"/>
<organism evidence="4">
    <name type="scientific">mine drainage metagenome</name>
    <dbReference type="NCBI Taxonomy" id="410659"/>
    <lineage>
        <taxon>unclassified sequences</taxon>
        <taxon>metagenomes</taxon>
        <taxon>ecological metagenomes</taxon>
    </lineage>
</organism>
<dbReference type="PROSITE" id="PS51986">
    <property type="entry name" value="GS_BETA_GRASP"/>
    <property type="match status" value="1"/>
</dbReference>
<feature type="domain" description="GS beta-grasp" evidence="3">
    <location>
        <begin position="29"/>
        <end position="116"/>
    </location>
</feature>
<dbReference type="GO" id="GO:0005737">
    <property type="term" value="C:cytoplasm"/>
    <property type="evidence" value="ECO:0007669"/>
    <property type="project" value="TreeGrafter"/>
</dbReference>
<reference evidence="4" key="1">
    <citation type="submission" date="2013-08" db="EMBL/GenBank/DDBJ databases">
        <authorList>
            <person name="Mendez C."/>
            <person name="Richter M."/>
            <person name="Ferrer M."/>
            <person name="Sanchez J."/>
        </authorList>
    </citation>
    <scope>NUCLEOTIDE SEQUENCE</scope>
</reference>
<dbReference type="EMBL" id="AUZY01008715">
    <property type="protein sequence ID" value="EQD45032.1"/>
    <property type="molecule type" value="Genomic_DNA"/>
</dbReference>
<gene>
    <name evidence="4" type="ORF">B1B_13245</name>
</gene>
<dbReference type="AlphaFoldDB" id="T0ZKR3"/>
<dbReference type="PANTHER" id="PTHR43407:SF1">
    <property type="entry name" value="LENGSIN"/>
    <property type="match status" value="1"/>
</dbReference>
<name>T0ZKR3_9ZZZZ</name>
<dbReference type="PROSITE" id="PS00180">
    <property type="entry name" value="GLNA_1"/>
    <property type="match status" value="1"/>
</dbReference>
<dbReference type="InterPro" id="IPR008147">
    <property type="entry name" value="Gln_synt_N"/>
</dbReference>
<dbReference type="SUPFAM" id="SSF54368">
    <property type="entry name" value="Glutamine synthetase, N-terminal domain"/>
    <property type="match status" value="1"/>
</dbReference>
<sequence length="208" mass="22781">MSDERRWADPLAEAPAPTPEAILERLREEKVRWIELFFTDLIGGFNRVQVPLATIDSDSFVSGVPKLDGSSVRGFREIYESDMLLRPDPSTLASIPWDEGQGPTARFICDILYGGTADVYPHRSEGDRPPGLPGPRRRRLRPQLLGAGDRVLPLRRGPPSPLARGGPGRLGRIGLSDRELGGAVDRRGPAPPWPGSRRATTGPPPTIR</sequence>
<feature type="region of interest" description="Disordered" evidence="2">
    <location>
        <begin position="119"/>
        <end position="208"/>
    </location>
</feature>
<protein>
    <submittedName>
        <fullName evidence="4">Glutamine synthetase, beta-Grasp domain protein</fullName>
        <ecNumber evidence="4">6.3.1.2</ecNumber>
    </submittedName>
</protein>
<dbReference type="Pfam" id="PF03951">
    <property type="entry name" value="Gln-synt_N"/>
    <property type="match status" value="1"/>
</dbReference>
<feature type="compositionally biased region" description="Basic and acidic residues" evidence="2">
    <location>
        <begin position="175"/>
        <end position="188"/>
    </location>
</feature>
<evidence type="ECO:0000313" key="4">
    <source>
        <dbReference type="EMBL" id="EQD45032.1"/>
    </source>
</evidence>
<comment type="caution">
    <text evidence="4">The sequence shown here is derived from an EMBL/GenBank/DDBJ whole genome shotgun (WGS) entry which is preliminary data.</text>
</comment>
<evidence type="ECO:0000256" key="1">
    <source>
        <dbReference type="ARBA" id="ARBA00009897"/>
    </source>
</evidence>
<comment type="similarity">
    <text evidence="1">Belongs to the glutamine synthetase family.</text>
</comment>
<dbReference type="GO" id="GO:0019740">
    <property type="term" value="P:nitrogen utilization"/>
    <property type="evidence" value="ECO:0007669"/>
    <property type="project" value="TreeGrafter"/>
</dbReference>
<accession>T0ZKR3</accession>
<keyword evidence="4" id="KW-0436">Ligase</keyword>
<evidence type="ECO:0000259" key="3">
    <source>
        <dbReference type="PROSITE" id="PS51986"/>
    </source>
</evidence>
<dbReference type="GO" id="GO:0004356">
    <property type="term" value="F:glutamine synthetase activity"/>
    <property type="evidence" value="ECO:0007669"/>
    <property type="project" value="UniProtKB-EC"/>
</dbReference>
<evidence type="ECO:0000256" key="2">
    <source>
        <dbReference type="SAM" id="MobiDB-lite"/>
    </source>
</evidence>
<dbReference type="Gene3D" id="3.10.20.70">
    <property type="entry name" value="Glutamine synthetase, N-terminal domain"/>
    <property type="match status" value="1"/>
</dbReference>
<dbReference type="InterPro" id="IPR036651">
    <property type="entry name" value="Gln_synt_N_sf"/>
</dbReference>
<dbReference type="GO" id="GO:0016020">
    <property type="term" value="C:membrane"/>
    <property type="evidence" value="ECO:0007669"/>
    <property type="project" value="TreeGrafter"/>
</dbReference>
<dbReference type="GO" id="GO:0006542">
    <property type="term" value="P:glutamine biosynthetic process"/>
    <property type="evidence" value="ECO:0007669"/>
    <property type="project" value="InterPro"/>
</dbReference>
<reference evidence="4" key="2">
    <citation type="journal article" date="2014" name="ISME J.">
        <title>Microbial stratification in low pH oxic and suboxic macroscopic growths along an acid mine drainage.</title>
        <authorList>
            <person name="Mendez-Garcia C."/>
            <person name="Mesa V."/>
            <person name="Sprenger R.R."/>
            <person name="Richter M."/>
            <person name="Diez M.S."/>
            <person name="Solano J."/>
            <person name="Bargiela R."/>
            <person name="Golyshina O.V."/>
            <person name="Manteca A."/>
            <person name="Ramos J.L."/>
            <person name="Gallego J.R."/>
            <person name="Llorente I."/>
            <person name="Martins Dos Santos V.A."/>
            <person name="Jensen O.N."/>
            <person name="Pelaez A.I."/>
            <person name="Sanchez J."/>
            <person name="Ferrer M."/>
        </authorList>
    </citation>
    <scope>NUCLEOTIDE SEQUENCE</scope>
</reference>
<dbReference type="PANTHER" id="PTHR43407">
    <property type="entry name" value="GLUTAMINE SYNTHETASE"/>
    <property type="match status" value="1"/>
</dbReference>
<dbReference type="EC" id="6.3.1.2" evidence="4"/>